<name>A0A7G2CPG5_9TRYP</name>
<dbReference type="GO" id="GO:0005634">
    <property type="term" value="C:nucleus"/>
    <property type="evidence" value="ECO:0007669"/>
    <property type="project" value="UniProtKB-SubCell"/>
</dbReference>
<dbReference type="AlphaFoldDB" id="A0A7G2CPG5"/>
<feature type="region of interest" description="Disordered" evidence="3">
    <location>
        <begin position="1"/>
        <end position="30"/>
    </location>
</feature>
<protein>
    <submittedName>
        <fullName evidence="4">Uncharacterized protein</fullName>
    </submittedName>
</protein>
<dbReference type="PANTHER" id="PTHR16171">
    <property type="entry name" value="DNA REPAIR PROTEIN COMPLEMENTING XP-G CELLS-RELATED"/>
    <property type="match status" value="1"/>
</dbReference>
<evidence type="ECO:0000256" key="3">
    <source>
        <dbReference type="SAM" id="MobiDB-lite"/>
    </source>
</evidence>
<gene>
    <name evidence="4" type="ORF">ADEAN_000758600</name>
</gene>
<comment type="subcellular location">
    <subcellularLocation>
        <location evidence="1">Nucleus</location>
    </subcellularLocation>
</comment>
<dbReference type="EMBL" id="LR877160">
    <property type="protein sequence ID" value="CAD2220072.1"/>
    <property type="molecule type" value="Genomic_DNA"/>
</dbReference>
<organism evidence="4 5">
    <name type="scientific">Angomonas deanei</name>
    <dbReference type="NCBI Taxonomy" id="59799"/>
    <lineage>
        <taxon>Eukaryota</taxon>
        <taxon>Discoba</taxon>
        <taxon>Euglenozoa</taxon>
        <taxon>Kinetoplastea</taxon>
        <taxon>Metakinetoplastina</taxon>
        <taxon>Trypanosomatida</taxon>
        <taxon>Trypanosomatidae</taxon>
        <taxon>Strigomonadinae</taxon>
        <taxon>Angomonas</taxon>
    </lineage>
</organism>
<accession>A0A7G2CPG5</accession>
<dbReference type="PANTHER" id="PTHR16171:SF12">
    <property type="entry name" value="BASIC IMMUNOGLOBULIN-LIKE VARIABLE MOTIF-CONTAINING PROTEIN"/>
    <property type="match status" value="1"/>
</dbReference>
<proteinExistence type="predicted"/>
<evidence type="ECO:0000256" key="1">
    <source>
        <dbReference type="ARBA" id="ARBA00004123"/>
    </source>
</evidence>
<evidence type="ECO:0000313" key="4">
    <source>
        <dbReference type="EMBL" id="CAD2220072.1"/>
    </source>
</evidence>
<dbReference type="OrthoDB" id="31113at2759"/>
<keyword evidence="5" id="KW-1185">Reference proteome</keyword>
<dbReference type="VEuPathDB" id="TriTrypDB:ADEAN_000758600"/>
<evidence type="ECO:0000256" key="2">
    <source>
        <dbReference type="ARBA" id="ARBA00023242"/>
    </source>
</evidence>
<feature type="compositionally biased region" description="Basic and acidic residues" evidence="3">
    <location>
        <begin position="1"/>
        <end position="11"/>
    </location>
</feature>
<sequence length="180" mass="20399">MEAKARREVRQTSRPPATGAMENKDSEGNETKLEVVKLDGMLDYDSLVPKNLTTTRSDLEKRLCLRLPRLLCVNKQYPRSCGISSLTSVYNYLYSSIGESEVGSSRPPVSQEELMTILGFEPPFGEIPWGGFTGNATLMRWFHAANRHFGLKGRAYILYKAHARARPPTSTRTMNKSWRR</sequence>
<evidence type="ECO:0000313" key="5">
    <source>
        <dbReference type="Proteomes" id="UP000515908"/>
    </source>
</evidence>
<keyword evidence="2" id="KW-0539">Nucleus</keyword>
<dbReference type="Proteomes" id="UP000515908">
    <property type="component" value="Chromosome 16"/>
</dbReference>
<reference evidence="4 5" key="1">
    <citation type="submission" date="2020-08" db="EMBL/GenBank/DDBJ databases">
        <authorList>
            <person name="Newling K."/>
            <person name="Davey J."/>
            <person name="Forrester S."/>
        </authorList>
    </citation>
    <scope>NUCLEOTIDE SEQUENCE [LARGE SCALE GENOMIC DNA]</scope>
    <source>
        <strain evidence="5">Crithidia deanei Carvalho (ATCC PRA-265)</strain>
    </source>
</reference>